<dbReference type="InterPro" id="IPR007080">
    <property type="entry name" value="RNA_pol_Rpb1_1"/>
</dbReference>
<comment type="caution">
    <text evidence="17">The sequence shown here is derived from an EMBL/GenBank/DDBJ whole genome shotgun (WGS) entry which is preliminary data.</text>
</comment>
<gene>
    <name evidence="17" type="ORF">AFUS01_LOCUS5726</name>
</gene>
<dbReference type="PROSITE" id="PS00115">
    <property type="entry name" value="RNA_POL_II_REPEAT"/>
    <property type="match status" value="1"/>
</dbReference>
<evidence type="ECO:0000259" key="16">
    <source>
        <dbReference type="SMART" id="SM00663"/>
    </source>
</evidence>
<evidence type="ECO:0000313" key="17">
    <source>
        <dbReference type="EMBL" id="CAG7716199.1"/>
    </source>
</evidence>
<dbReference type="FunFam" id="1.10.274.100:FF:000001">
    <property type="entry name" value="DNA-directed RNA polymerase subunit"/>
    <property type="match status" value="1"/>
</dbReference>
<keyword evidence="6 15" id="KW-0548">Nucleotidyltransferase</keyword>
<dbReference type="Pfam" id="PF04990">
    <property type="entry name" value="RNA_pol_Rpb1_7"/>
    <property type="match status" value="1"/>
</dbReference>
<dbReference type="InterPro" id="IPR000722">
    <property type="entry name" value="RNA_pol_asu"/>
</dbReference>
<sequence length="1623" mass="181261">MKSALKRPPVKSTGDSKAPLRPVAEIIFGVINPEEIRHLSVTPEGIQHSQVYNTDGSPVVGGLLDPRQGVIDKVSRCQTCLGQIGDCPGHFGHIELGEPVFYANYIPKILKILRCVCFYCYKLLVPLENVRLQEILLKNTVDTCRRFSLIYGLCKGKMSCDNERVPNSSDGGGFQKRCKGICGRRQPKMKQIGLELVVEWDRLDVQDGIDPRFSRPEWMIATVLVVPPISIRPAAVTFGGVKNQDDLTYKLADIVNANNDLLSAKKEGATQVVQENHLKILQYHVATLVDNEIPGIPKSVHKSSGKVIKSLKARLNGKEGRLRGNLMGKRVDFSARTVISPDPRLRVDEVGIPTVIAKNLTFPEIVTPYNIKLMEDLVSRGPKQYPGAKYVVKPNGDRIDLRFAQPRKLRLQPGFQIERDLVDGDLVVFNRQPTLHKMSMMGHRVKVLPHTTFRMNLSCTSPYNADFDGDEMNLHVPQSLDVVAEIEQLQLTTRQIITPQSNRPAMGIVQDALTGAQKLTLRDQFMDRGTLMNLLLNISTWDGQMPRPAILKPVTLWTGKQIFSCIIPDKLNLVKSHSTHASSEDLGIYKWISPGDTKVLIVQGELLSGILCRQTLGMSSGSLLHVAMMELGHEVTGILYNDIQNVVNSWLTIQGHSIGFQDAVVDLKTETLVKEILKTAKQDIETIETREKETSCGEERKINSILNKAVCQTGSFVQTSLAGSNNLKVMVVAGSKGSLINIAQIMGCIGQLNITGQRISVHDGGRTLPHFKFYDKSPEARGFVINSFFRGIDPHEYFFQSMAGREGLIDTAVKTAETGYIQRRLMKAMESLMVQYDGTVRNAFGHVVQYCYGEDGLAGEKVEFQKLPTILLSDQEFCSEFRFDVNVCDHSYLRKVFTDTVVSAIKGDTTIKNVLKEEWEALENDRKFLRQIKPDGDASVVLPCNIRRMVWNVQKSFHIGKFNRSDLNPASVVVAVKDLLYGIKVIIGEGHHKEIANQNSTYLFSCLIRSNLCSKQVCDKYRLSKLAFDYLLNRVKATFEMAKVEPGEMVGSIAAQSIGEPATQMTLNTFHFAGVSSKNVTLGVPRFNEIINASRCPKSASMTIFLRNSADKDKAFEVLSRLECTKMKEIILETRIFFEPDILNSVIKEDQETLDSHFRILEADSGQPKNLCPWVLRMILDKKKVCNGQIKMEEVAEKVEVELQGRGFCVYSDDNAETLMFRIYVYSNFCKHILDNQHHMERSFRFIESKLRVLGIKGNPNIRTIFMRQTTAADGQKLRTVINSQGNMCRTQEWILETEGTDLLGVMADKDIDFKRIVSTDIWDVYNTLGIEAARKIIEIELRNVLQNYGLYVNYRHISVLCDVMTSKGHIVPITRHGISSLEVGPLMRCSFERTGDVLIDAAVHSERDRIRGVSESLIVGNFPKIGTGAFDLILDSVKCALVKTREVDGCRPAVDDVQRQEGSKIEPSSTAKPIMSPPLYVPSEFNYSPSSPKYSPYSPPYVPECFGMYSPVSPPYAPTSVGYSCQSPPYKSFESPTLIASQPSDSIFNPFGLQMDADKNKSRDFGTKTSDADSTTNTVELESMNYCQDSHEIDATPDPSFSPLAPAFSKYGATGGSYVPKL</sequence>
<dbReference type="PANTHER" id="PTHR19376:SF37">
    <property type="entry name" value="DNA-DIRECTED RNA POLYMERASE II SUBUNIT RPB1"/>
    <property type="match status" value="1"/>
</dbReference>
<dbReference type="GO" id="GO:0003899">
    <property type="term" value="F:DNA-directed RNA polymerase activity"/>
    <property type="evidence" value="ECO:0007669"/>
    <property type="project" value="UniProtKB-EC"/>
</dbReference>
<comment type="function">
    <text evidence="15">DNA-dependent RNA polymerase catalyzes the transcription of DNA into RNA using the four ribonucleoside triphosphates as substrates.</text>
</comment>
<proteinExistence type="inferred from homology"/>
<evidence type="ECO:0000256" key="5">
    <source>
        <dbReference type="ARBA" id="ARBA00022679"/>
    </source>
</evidence>
<evidence type="ECO:0000256" key="6">
    <source>
        <dbReference type="ARBA" id="ARBA00022695"/>
    </source>
</evidence>
<dbReference type="InterPro" id="IPR007073">
    <property type="entry name" value="RNA_pol_Rpb1_7"/>
</dbReference>
<dbReference type="GO" id="GO:0046872">
    <property type="term" value="F:metal ion binding"/>
    <property type="evidence" value="ECO:0007669"/>
    <property type="project" value="UniProtKB-KW"/>
</dbReference>
<dbReference type="InterPro" id="IPR007083">
    <property type="entry name" value="RNA_pol_Rpb1_4"/>
</dbReference>
<dbReference type="EMBL" id="CAJVCH010036657">
    <property type="protein sequence ID" value="CAG7716199.1"/>
    <property type="molecule type" value="Genomic_DNA"/>
</dbReference>
<dbReference type="InterPro" id="IPR006592">
    <property type="entry name" value="RNA_pol_N"/>
</dbReference>
<evidence type="ECO:0000313" key="18">
    <source>
        <dbReference type="Proteomes" id="UP000708208"/>
    </source>
</evidence>
<evidence type="ECO:0000256" key="10">
    <source>
        <dbReference type="ARBA" id="ARBA00022842"/>
    </source>
</evidence>
<protein>
    <recommendedName>
        <fullName evidence="15">DNA-directed RNA polymerase subunit</fullName>
        <ecNumber evidence="15">2.7.7.6</ecNumber>
    </recommendedName>
</protein>
<feature type="domain" description="RNA polymerase N-terminal" evidence="16">
    <location>
        <begin position="217"/>
        <end position="520"/>
    </location>
</feature>
<evidence type="ECO:0000256" key="11">
    <source>
        <dbReference type="ARBA" id="ARBA00023125"/>
    </source>
</evidence>
<keyword evidence="5 15" id="KW-0808">Transferase</keyword>
<keyword evidence="10" id="KW-0460">Magnesium</keyword>
<dbReference type="OrthoDB" id="270392at2759"/>
<keyword evidence="4" id="KW-0597">Phosphoprotein</keyword>
<evidence type="ECO:0000256" key="4">
    <source>
        <dbReference type="ARBA" id="ARBA00022553"/>
    </source>
</evidence>
<evidence type="ECO:0000256" key="3">
    <source>
        <dbReference type="ARBA" id="ARBA00022478"/>
    </source>
</evidence>
<keyword evidence="13" id="KW-0539">Nucleus</keyword>
<keyword evidence="7" id="KW-0479">Metal-binding</keyword>
<organism evidence="17 18">
    <name type="scientific">Allacma fusca</name>
    <dbReference type="NCBI Taxonomy" id="39272"/>
    <lineage>
        <taxon>Eukaryota</taxon>
        <taxon>Metazoa</taxon>
        <taxon>Ecdysozoa</taxon>
        <taxon>Arthropoda</taxon>
        <taxon>Hexapoda</taxon>
        <taxon>Collembola</taxon>
        <taxon>Symphypleona</taxon>
        <taxon>Sminthuridae</taxon>
        <taxon>Allacma</taxon>
    </lineage>
</organism>
<dbReference type="InterPro" id="IPR000684">
    <property type="entry name" value="RNA_pol_II_repeat_euk"/>
</dbReference>
<evidence type="ECO:0000256" key="14">
    <source>
        <dbReference type="ARBA" id="ARBA00048552"/>
    </source>
</evidence>
<dbReference type="CDD" id="cd02584">
    <property type="entry name" value="RNAP_II_Rpb1_C"/>
    <property type="match status" value="1"/>
</dbReference>
<dbReference type="Pfam" id="PF04983">
    <property type="entry name" value="RNA_pol_Rpb1_3"/>
    <property type="match status" value="1"/>
</dbReference>
<dbReference type="Pfam" id="PF04998">
    <property type="entry name" value="RNA_pol_Rpb1_5"/>
    <property type="match status" value="1"/>
</dbReference>
<keyword evidence="18" id="KW-1185">Reference proteome</keyword>
<evidence type="ECO:0000256" key="7">
    <source>
        <dbReference type="ARBA" id="ARBA00022723"/>
    </source>
</evidence>
<dbReference type="Pfam" id="PF04997">
    <property type="entry name" value="RNA_pol_Rpb1_1"/>
    <property type="match status" value="1"/>
</dbReference>
<dbReference type="SMART" id="SM00663">
    <property type="entry name" value="RPOLA_N"/>
    <property type="match status" value="1"/>
</dbReference>
<dbReference type="CDD" id="cd02733">
    <property type="entry name" value="RNAP_II_RPB1_N"/>
    <property type="match status" value="1"/>
</dbReference>
<evidence type="ECO:0000256" key="2">
    <source>
        <dbReference type="ARBA" id="ARBA00006460"/>
    </source>
</evidence>
<comment type="similarity">
    <text evidence="2 15">Belongs to the RNA polymerase beta' chain family.</text>
</comment>
<dbReference type="GO" id="GO:0003677">
    <property type="term" value="F:DNA binding"/>
    <property type="evidence" value="ECO:0007669"/>
    <property type="project" value="UniProtKB-KW"/>
</dbReference>
<evidence type="ECO:0000256" key="8">
    <source>
        <dbReference type="ARBA" id="ARBA00022737"/>
    </source>
</evidence>
<keyword evidence="9" id="KW-0862">Zinc</keyword>
<keyword evidence="3 15" id="KW-0240">DNA-directed RNA polymerase</keyword>
<accession>A0A8J2JY24</accession>
<dbReference type="FunFam" id="4.10.860.120:FF:000003">
    <property type="entry name" value="DNA-directed RNA polymerase subunit"/>
    <property type="match status" value="1"/>
</dbReference>
<dbReference type="GO" id="GO:0005665">
    <property type="term" value="C:RNA polymerase II, core complex"/>
    <property type="evidence" value="ECO:0007669"/>
    <property type="project" value="TreeGrafter"/>
</dbReference>
<dbReference type="InterPro" id="IPR007075">
    <property type="entry name" value="RNA_pol_Rpb1_6"/>
</dbReference>
<evidence type="ECO:0000256" key="9">
    <source>
        <dbReference type="ARBA" id="ARBA00022833"/>
    </source>
</evidence>
<evidence type="ECO:0000256" key="1">
    <source>
        <dbReference type="ARBA" id="ARBA00004123"/>
    </source>
</evidence>
<dbReference type="Pfam" id="PF04992">
    <property type="entry name" value="RNA_pol_Rpb1_6"/>
    <property type="match status" value="1"/>
</dbReference>
<comment type="catalytic activity">
    <reaction evidence="14 15">
        <text>RNA(n) + a ribonucleoside 5'-triphosphate = RNA(n+1) + diphosphate</text>
        <dbReference type="Rhea" id="RHEA:21248"/>
        <dbReference type="Rhea" id="RHEA-COMP:14527"/>
        <dbReference type="Rhea" id="RHEA-COMP:17342"/>
        <dbReference type="ChEBI" id="CHEBI:33019"/>
        <dbReference type="ChEBI" id="CHEBI:61557"/>
        <dbReference type="ChEBI" id="CHEBI:140395"/>
        <dbReference type="EC" id="2.7.7.6"/>
    </reaction>
</comment>
<dbReference type="GO" id="GO:0006366">
    <property type="term" value="P:transcription by RNA polymerase II"/>
    <property type="evidence" value="ECO:0007669"/>
    <property type="project" value="InterPro"/>
</dbReference>
<dbReference type="InterPro" id="IPR045867">
    <property type="entry name" value="DNA-dir_RpoC_beta_prime"/>
</dbReference>
<comment type="subcellular location">
    <subcellularLocation>
        <location evidence="1">Nucleus</location>
    </subcellularLocation>
</comment>
<dbReference type="InterPro" id="IPR007081">
    <property type="entry name" value="RNA_pol_Rpb1_5"/>
</dbReference>
<keyword evidence="8" id="KW-0677">Repeat</keyword>
<evidence type="ECO:0000256" key="15">
    <source>
        <dbReference type="RuleBase" id="RU004279"/>
    </source>
</evidence>
<keyword evidence="11" id="KW-0238">DNA-binding</keyword>
<dbReference type="Pfam" id="PF00623">
    <property type="entry name" value="RNA_pol_Rpb1_2"/>
    <property type="match status" value="1"/>
</dbReference>
<dbReference type="InterPro" id="IPR007066">
    <property type="entry name" value="RNA_pol_Rpb1_3"/>
</dbReference>
<dbReference type="EC" id="2.7.7.6" evidence="15"/>
<dbReference type="PANTHER" id="PTHR19376">
    <property type="entry name" value="DNA-DIRECTED RNA POLYMERASE"/>
    <property type="match status" value="1"/>
</dbReference>
<evidence type="ECO:0000256" key="13">
    <source>
        <dbReference type="ARBA" id="ARBA00023242"/>
    </source>
</evidence>
<dbReference type="FunFam" id="2.40.40.20:FF:000019">
    <property type="entry name" value="DNA-directed RNA polymerase II subunit RPB1"/>
    <property type="match status" value="1"/>
</dbReference>
<dbReference type="Pfam" id="PF05000">
    <property type="entry name" value="RNA_pol_Rpb1_4"/>
    <property type="match status" value="1"/>
</dbReference>
<dbReference type="Proteomes" id="UP000708208">
    <property type="component" value="Unassembled WGS sequence"/>
</dbReference>
<evidence type="ECO:0000256" key="12">
    <source>
        <dbReference type="ARBA" id="ARBA00023163"/>
    </source>
</evidence>
<name>A0A8J2JY24_9HEXA</name>
<reference evidence="17" key="1">
    <citation type="submission" date="2021-06" db="EMBL/GenBank/DDBJ databases">
        <authorList>
            <person name="Hodson N. C."/>
            <person name="Mongue J. A."/>
            <person name="Jaron S. K."/>
        </authorList>
    </citation>
    <scope>NUCLEOTIDE SEQUENCE</scope>
</reference>
<keyword evidence="12 15" id="KW-0804">Transcription</keyword>